<proteinExistence type="predicted"/>
<gene>
    <name evidence="2" type="ORF">KOR42_53820</name>
</gene>
<dbReference type="AlphaFoldDB" id="A0A5C5V267"/>
<protein>
    <submittedName>
        <fullName evidence="2">Uncharacterized protein</fullName>
    </submittedName>
</protein>
<feature type="transmembrane region" description="Helical" evidence="1">
    <location>
        <begin position="20"/>
        <end position="45"/>
    </location>
</feature>
<keyword evidence="1" id="KW-0812">Transmembrane</keyword>
<feature type="transmembrane region" description="Helical" evidence="1">
    <location>
        <begin position="82"/>
        <end position="102"/>
    </location>
</feature>
<dbReference type="Proteomes" id="UP000317243">
    <property type="component" value="Unassembled WGS sequence"/>
</dbReference>
<keyword evidence="1" id="KW-1133">Transmembrane helix</keyword>
<evidence type="ECO:0000313" key="3">
    <source>
        <dbReference type="Proteomes" id="UP000317243"/>
    </source>
</evidence>
<evidence type="ECO:0000313" key="2">
    <source>
        <dbReference type="EMBL" id="TWT32568.1"/>
    </source>
</evidence>
<sequence length="146" mass="16033">MRNKNVHSRKRGQRRRLEELVQAVADSMLIGGISWLATSLVFLRADQNYPPVWLLVILACVIQLLGECYSGRKQSLQLRASFVLAGQVVAVLATPAVGGRYLSKLEELGTLDTVHFGLVTLAICGGFAGVTVHTFWVCCFSRLEAD</sequence>
<feature type="transmembrane region" description="Helical" evidence="1">
    <location>
        <begin position="114"/>
        <end position="140"/>
    </location>
</feature>
<keyword evidence="1" id="KW-0472">Membrane</keyword>
<accession>A0A5C5V267</accession>
<organism evidence="2 3">
    <name type="scientific">Thalassoglobus neptunius</name>
    <dbReference type="NCBI Taxonomy" id="1938619"/>
    <lineage>
        <taxon>Bacteria</taxon>
        <taxon>Pseudomonadati</taxon>
        <taxon>Planctomycetota</taxon>
        <taxon>Planctomycetia</taxon>
        <taxon>Planctomycetales</taxon>
        <taxon>Planctomycetaceae</taxon>
        <taxon>Thalassoglobus</taxon>
    </lineage>
</organism>
<dbReference type="EMBL" id="SIHI01000091">
    <property type="protein sequence ID" value="TWT32568.1"/>
    <property type="molecule type" value="Genomic_DNA"/>
</dbReference>
<feature type="transmembrane region" description="Helical" evidence="1">
    <location>
        <begin position="51"/>
        <end position="70"/>
    </location>
</feature>
<reference evidence="2 3" key="1">
    <citation type="submission" date="2019-02" db="EMBL/GenBank/DDBJ databases">
        <title>Deep-cultivation of Planctomycetes and their phenomic and genomic characterization uncovers novel biology.</title>
        <authorList>
            <person name="Wiegand S."/>
            <person name="Jogler M."/>
            <person name="Boedeker C."/>
            <person name="Pinto D."/>
            <person name="Vollmers J."/>
            <person name="Rivas-Marin E."/>
            <person name="Kohn T."/>
            <person name="Peeters S.H."/>
            <person name="Heuer A."/>
            <person name="Rast P."/>
            <person name="Oberbeckmann S."/>
            <person name="Bunk B."/>
            <person name="Jeske O."/>
            <person name="Meyerdierks A."/>
            <person name="Storesund J.E."/>
            <person name="Kallscheuer N."/>
            <person name="Luecker S."/>
            <person name="Lage O.M."/>
            <person name="Pohl T."/>
            <person name="Merkel B.J."/>
            <person name="Hornburger P."/>
            <person name="Mueller R.-W."/>
            <person name="Bruemmer F."/>
            <person name="Labrenz M."/>
            <person name="Spormann A.M."/>
            <person name="Op Den Camp H."/>
            <person name="Overmann J."/>
            <person name="Amann R."/>
            <person name="Jetten M.S.M."/>
            <person name="Mascher T."/>
            <person name="Medema M.H."/>
            <person name="Devos D.P."/>
            <person name="Kaster A.-K."/>
            <person name="Ovreas L."/>
            <person name="Rohde M."/>
            <person name="Galperin M.Y."/>
            <person name="Jogler C."/>
        </authorList>
    </citation>
    <scope>NUCLEOTIDE SEQUENCE [LARGE SCALE GENOMIC DNA]</scope>
    <source>
        <strain evidence="2 3">KOR42</strain>
    </source>
</reference>
<comment type="caution">
    <text evidence="2">The sequence shown here is derived from an EMBL/GenBank/DDBJ whole genome shotgun (WGS) entry which is preliminary data.</text>
</comment>
<keyword evidence="3" id="KW-1185">Reference proteome</keyword>
<evidence type="ECO:0000256" key="1">
    <source>
        <dbReference type="SAM" id="Phobius"/>
    </source>
</evidence>
<name>A0A5C5V267_9PLAN</name>